<evidence type="ECO:0000313" key="10">
    <source>
        <dbReference type="EMBL" id="AWB34821.1"/>
    </source>
</evidence>
<name>A0A2R4XM39_9BURK</name>
<evidence type="ECO:0000256" key="5">
    <source>
        <dbReference type="ARBA" id="ARBA00022916"/>
    </source>
</evidence>
<feature type="compositionally biased region" description="Low complexity" evidence="7">
    <location>
        <begin position="936"/>
        <end position="946"/>
    </location>
</feature>
<dbReference type="OrthoDB" id="174989at2"/>
<accession>A0A2R4XM39</accession>
<dbReference type="RefSeq" id="WP_108622231.1">
    <property type="nucleotide sequence ID" value="NZ_CP028901.1"/>
</dbReference>
<feature type="transmembrane region" description="Helical" evidence="8">
    <location>
        <begin position="201"/>
        <end position="222"/>
    </location>
</feature>
<evidence type="ECO:0000256" key="2">
    <source>
        <dbReference type="ARBA" id="ARBA00022729"/>
    </source>
</evidence>
<sequence length="1388" mass="154393">MNGRNFLLSHRSQGAIHSAYQSARINREMGRVTSLLYAAGMILAHLFLRLDSQSWIALRARMHPWFAHLNNRPYQFADPVRYLLQLLWVVTVLPVRHIQPGASRLRKRIRQSARQIRQTYLAFLGRIPNRLQSAASMRRLSQMHATSSLATRVLIYGSVVIISFPLAALLVTQPFSLLAQSIFVALLWVMALVVKRIPSRFSTFVLIVLSLTVSTRYLWWRYSSTLNLDDPLDAFFGIMLIVAETYSWLVLVLGYVQTARLYLKTLEEVAPGSQALAQAKALVELTTEEAQKLLAQARLFAAVGRVGDARKEYDALFKGAYPTVDLAVEYWRLRGREQVDRQEADQQLQALLKKYPRHPDILIALANYSFDDDRPEQGLQYLHELSRISSQREIASAREFEYLSTLPVTERSATLWGDFVVRYAGTRLETEALDILRRQRALLDDPVWVAGRLGLDMIEAGEGEKALSRLRAAVKAYPEDPQLLGGLGLAYLRMNDRAQALKYFELAKENELLVDSTWRWVSLIDSTQYWMLLNQASTALEKSNWALATRLYQQAHEQDPQNPFALVGLGDTALGQGQNEQAWRYYRQAFDLDPANSTAIRGLLAYLSTLEPSVALERLKSFPASQQRYLADLRRGLQVADLENKALAAQAQGHWLEASQWLEQAQALDLGDPWLSFRLANSLRQAGEPQAALQAYQRHLARFTKDPISVYAYGLLLESLDQWETGITALDAVPRAQWTDDMIALQTRLKTRLLIAKAQALYDSGDVDGAFALLEQPPQNTALALQLVEWSLATGRDAKALKIYQEILKKEPDNIDARLGELEVLIAQGKLNDVRQRLVANPPVVPIEETGPSRRLAMILAIAGDKPQAFAIFRKLTERPGPADPLVYRDYARLIAADDPQGALDLYRTAMVASGLLTPPPTPTPSSPLLRPAVFDPSDPDTTSDSVEPSNATAALDDSSFTRAMRTPDEPQDWLQSSIRSDAAELYQQNNPTLTLSSDSWFRQDGTPGVSQLRANTTMLQLDMPVQSGTGFLRADYITMNAGSFDTSSNGEITERFGTCILDGQTATGQSVSLPGCSNVPAQTTQGTAMALGWQGENWGFDIGHTPTTFAVSNWVGGVNFEGDLGEMGWRVTVSRRPLANSLLSLAGTTDPGTGTVWGGVLATGATLSLSWDEGLENGVWANIGYHKLTGTNVADNNRLRLMGGYYRRLINKPNELLTAGVNAMYWRYDRDLSNFTFGQGGYYSPQMYASLGLPVSYARRWDDWSFYIQGSVSVSVARTNDQTYYPLMGAMPGPVNALISQGATPGSIMASNMSTGSTGTGFGYTLRGAIERRLGNHWVAGAAIDLQRSQDNYAPNRVMVYLKYFFKPWRGDLQLQPAGLTPYVDFN</sequence>
<dbReference type="SMART" id="SM00028">
    <property type="entry name" value="TPR"/>
    <property type="match status" value="5"/>
</dbReference>
<organism evidence="10 11">
    <name type="scientific">Orrella marina</name>
    <dbReference type="NCBI Taxonomy" id="2163011"/>
    <lineage>
        <taxon>Bacteria</taxon>
        <taxon>Pseudomonadati</taxon>
        <taxon>Pseudomonadota</taxon>
        <taxon>Betaproteobacteria</taxon>
        <taxon>Burkholderiales</taxon>
        <taxon>Alcaligenaceae</taxon>
        <taxon>Orrella</taxon>
    </lineage>
</organism>
<reference evidence="10 11" key="1">
    <citation type="submission" date="2018-04" db="EMBL/GenBank/DDBJ databases">
        <title>Bordetella sp. HZ20 isolated from seawater.</title>
        <authorList>
            <person name="Sun C."/>
        </authorList>
    </citation>
    <scope>NUCLEOTIDE SEQUENCE [LARGE SCALE GENOMIC DNA]</scope>
    <source>
        <strain evidence="10 11">HZ20</strain>
    </source>
</reference>
<dbReference type="GO" id="GO:0006011">
    <property type="term" value="P:UDP-alpha-D-glucose metabolic process"/>
    <property type="evidence" value="ECO:0007669"/>
    <property type="project" value="InterPro"/>
</dbReference>
<gene>
    <name evidence="10" type="ORF">DBV39_15030</name>
</gene>
<evidence type="ECO:0000256" key="7">
    <source>
        <dbReference type="SAM" id="MobiDB-lite"/>
    </source>
</evidence>
<dbReference type="InterPro" id="IPR051012">
    <property type="entry name" value="CellSynth/LPSAsmb/PSIAsmb"/>
</dbReference>
<evidence type="ECO:0000256" key="4">
    <source>
        <dbReference type="ARBA" id="ARBA00022803"/>
    </source>
</evidence>
<protein>
    <submittedName>
        <fullName evidence="10">Cellulose biosynthesis protein BcsC</fullName>
    </submittedName>
</protein>
<dbReference type="InterPro" id="IPR003921">
    <property type="entry name" value="Cell_synth_C"/>
</dbReference>
<evidence type="ECO:0000256" key="6">
    <source>
        <dbReference type="PROSITE-ProRule" id="PRU00339"/>
    </source>
</evidence>
<dbReference type="PANTHER" id="PTHR45586:SF1">
    <property type="entry name" value="LIPOPOLYSACCHARIDE ASSEMBLY PROTEIN B"/>
    <property type="match status" value="1"/>
</dbReference>
<dbReference type="InterPro" id="IPR011990">
    <property type="entry name" value="TPR-like_helical_dom_sf"/>
</dbReference>
<dbReference type="Gene3D" id="1.25.40.10">
    <property type="entry name" value="Tetratricopeptide repeat domain"/>
    <property type="match status" value="4"/>
</dbReference>
<dbReference type="PRINTS" id="PR01441">
    <property type="entry name" value="CELLSNTHASEC"/>
</dbReference>
<dbReference type="PANTHER" id="PTHR45586">
    <property type="entry name" value="TPR REPEAT-CONTAINING PROTEIN PA4667"/>
    <property type="match status" value="1"/>
</dbReference>
<dbReference type="PROSITE" id="PS50005">
    <property type="entry name" value="TPR"/>
    <property type="match status" value="1"/>
</dbReference>
<dbReference type="Proteomes" id="UP000244571">
    <property type="component" value="Chromosome"/>
</dbReference>
<keyword evidence="3" id="KW-0677">Repeat</keyword>
<dbReference type="InterPro" id="IPR008410">
    <property type="entry name" value="BCSC_C"/>
</dbReference>
<keyword evidence="5" id="KW-0135">Cellulose biosynthesis</keyword>
<keyword evidence="4 6" id="KW-0802">TPR repeat</keyword>
<dbReference type="KEGG" id="boz:DBV39_15030"/>
<dbReference type="UniPathway" id="UPA00694"/>
<dbReference type="Pfam" id="PF05420">
    <property type="entry name" value="BCSC_C"/>
    <property type="match status" value="1"/>
</dbReference>
<evidence type="ECO:0000313" key="11">
    <source>
        <dbReference type="Proteomes" id="UP000244571"/>
    </source>
</evidence>
<dbReference type="EMBL" id="CP028901">
    <property type="protein sequence ID" value="AWB34821.1"/>
    <property type="molecule type" value="Genomic_DNA"/>
</dbReference>
<dbReference type="SUPFAM" id="SSF48452">
    <property type="entry name" value="TPR-like"/>
    <property type="match status" value="3"/>
</dbReference>
<evidence type="ECO:0000256" key="8">
    <source>
        <dbReference type="SAM" id="Phobius"/>
    </source>
</evidence>
<evidence type="ECO:0000256" key="1">
    <source>
        <dbReference type="ARBA" id="ARBA00005186"/>
    </source>
</evidence>
<evidence type="ECO:0000259" key="9">
    <source>
        <dbReference type="Pfam" id="PF05420"/>
    </source>
</evidence>
<dbReference type="GO" id="GO:0030244">
    <property type="term" value="P:cellulose biosynthetic process"/>
    <property type="evidence" value="ECO:0007669"/>
    <property type="project" value="UniProtKB-KW"/>
</dbReference>
<keyword evidence="11" id="KW-1185">Reference proteome</keyword>
<dbReference type="Pfam" id="PF13432">
    <property type="entry name" value="TPR_16"/>
    <property type="match status" value="3"/>
</dbReference>
<keyword evidence="8" id="KW-1133">Transmembrane helix</keyword>
<comment type="pathway">
    <text evidence="1">Glycan metabolism; bacterial cellulose biosynthesis.</text>
</comment>
<feature type="transmembrane region" description="Helical" evidence="8">
    <location>
        <begin position="149"/>
        <end position="171"/>
    </location>
</feature>
<dbReference type="GO" id="GO:0019867">
    <property type="term" value="C:outer membrane"/>
    <property type="evidence" value="ECO:0007669"/>
    <property type="project" value="InterPro"/>
</dbReference>
<evidence type="ECO:0000256" key="3">
    <source>
        <dbReference type="ARBA" id="ARBA00022737"/>
    </source>
</evidence>
<dbReference type="InterPro" id="IPR019734">
    <property type="entry name" value="TPR_rpt"/>
</dbReference>
<feature type="domain" description="Cellulose synthase operon C C-terminal" evidence="9">
    <location>
        <begin position="1011"/>
        <end position="1367"/>
    </location>
</feature>
<proteinExistence type="predicted"/>
<feature type="region of interest" description="Disordered" evidence="7">
    <location>
        <begin position="917"/>
        <end position="953"/>
    </location>
</feature>
<feature type="transmembrane region" description="Helical" evidence="8">
    <location>
        <begin position="177"/>
        <end position="194"/>
    </location>
</feature>
<keyword evidence="8" id="KW-0812">Transmembrane</keyword>
<keyword evidence="8" id="KW-0472">Membrane</keyword>
<feature type="repeat" description="TPR" evidence="6">
    <location>
        <begin position="563"/>
        <end position="596"/>
    </location>
</feature>
<keyword evidence="2" id="KW-0732">Signal</keyword>